<protein>
    <recommendedName>
        <fullName evidence="3">Secreted protein</fullName>
    </recommendedName>
</protein>
<reference evidence="2" key="1">
    <citation type="submission" date="2015-07" db="EMBL/GenBank/DDBJ databases">
        <title>MeaNS - Measles Nucleotide Surveillance Program.</title>
        <authorList>
            <person name="Tran T."/>
            <person name="Druce J."/>
        </authorList>
    </citation>
    <scope>NUCLEOTIDE SEQUENCE</scope>
    <source>
        <strain evidence="2">UCB-OBI-ISO-001</strain>
        <tissue evidence="2">Gonad</tissue>
    </source>
</reference>
<name>A0A0L8HF04_OCTBM</name>
<dbReference type="EMBL" id="KQ418354">
    <property type="protein sequence ID" value="KOF87679.1"/>
    <property type="molecule type" value="Genomic_DNA"/>
</dbReference>
<feature type="signal peptide" evidence="1">
    <location>
        <begin position="1"/>
        <end position="25"/>
    </location>
</feature>
<evidence type="ECO:0000313" key="2">
    <source>
        <dbReference type="EMBL" id="KOF87679.1"/>
    </source>
</evidence>
<sequence length="69" mass="8038">MFLLVKLHCMCVIWLLCDLSRPAAEKPLLSPSLSLNATFHSLICRTYHLSNFSHIFCRQNKNRSVMQCR</sequence>
<feature type="chain" id="PRO_5005583653" description="Secreted protein" evidence="1">
    <location>
        <begin position="26"/>
        <end position="69"/>
    </location>
</feature>
<proteinExistence type="predicted"/>
<evidence type="ECO:0000256" key="1">
    <source>
        <dbReference type="SAM" id="SignalP"/>
    </source>
</evidence>
<accession>A0A0L8HF04</accession>
<evidence type="ECO:0008006" key="3">
    <source>
        <dbReference type="Google" id="ProtNLM"/>
    </source>
</evidence>
<dbReference type="AlphaFoldDB" id="A0A0L8HF04"/>
<keyword evidence="1" id="KW-0732">Signal</keyword>
<organism evidence="2">
    <name type="scientific">Octopus bimaculoides</name>
    <name type="common">California two-spotted octopus</name>
    <dbReference type="NCBI Taxonomy" id="37653"/>
    <lineage>
        <taxon>Eukaryota</taxon>
        <taxon>Metazoa</taxon>
        <taxon>Spiralia</taxon>
        <taxon>Lophotrochozoa</taxon>
        <taxon>Mollusca</taxon>
        <taxon>Cephalopoda</taxon>
        <taxon>Coleoidea</taxon>
        <taxon>Octopodiformes</taxon>
        <taxon>Octopoda</taxon>
        <taxon>Incirrata</taxon>
        <taxon>Octopodidae</taxon>
        <taxon>Octopus</taxon>
    </lineage>
</organism>
<gene>
    <name evidence="2" type="ORF">OCBIM_22016436mg</name>
</gene>